<proteinExistence type="predicted"/>
<dbReference type="OrthoDB" id="6402932at2"/>
<feature type="region of interest" description="Disordered" evidence="1">
    <location>
        <begin position="47"/>
        <end position="73"/>
    </location>
</feature>
<reference evidence="2 3" key="1">
    <citation type="submission" date="2019-05" db="EMBL/GenBank/DDBJ databases">
        <title>Genome sequences of Thalassotalea litorea 1K03283.</title>
        <authorList>
            <person name="Zhang D."/>
        </authorList>
    </citation>
    <scope>NUCLEOTIDE SEQUENCE [LARGE SCALE GENOMIC DNA]</scope>
    <source>
        <strain evidence="2 3">MCCC 1K03283</strain>
    </source>
</reference>
<evidence type="ECO:0000256" key="1">
    <source>
        <dbReference type="SAM" id="MobiDB-lite"/>
    </source>
</evidence>
<keyword evidence="3" id="KW-1185">Reference proteome</keyword>
<protein>
    <submittedName>
        <fullName evidence="2">Uncharacterized protein</fullName>
    </submittedName>
</protein>
<sequence length="73" mass="7978">MNKNNQAQENSKNDELTPEQARRQFMKKYGKLAAVTPIAVTALMTPKTSAAPKSCKEHQGNKHCVNSASSGFN</sequence>
<evidence type="ECO:0000313" key="2">
    <source>
        <dbReference type="EMBL" id="TLU64872.1"/>
    </source>
</evidence>
<organism evidence="2 3">
    <name type="scientific">Thalassotalea litorea</name>
    <dbReference type="NCBI Taxonomy" id="2020715"/>
    <lineage>
        <taxon>Bacteria</taxon>
        <taxon>Pseudomonadati</taxon>
        <taxon>Pseudomonadota</taxon>
        <taxon>Gammaproteobacteria</taxon>
        <taxon>Alteromonadales</taxon>
        <taxon>Colwelliaceae</taxon>
        <taxon>Thalassotalea</taxon>
    </lineage>
</organism>
<evidence type="ECO:0000313" key="3">
    <source>
        <dbReference type="Proteomes" id="UP000307790"/>
    </source>
</evidence>
<comment type="caution">
    <text evidence="2">The sequence shown here is derived from an EMBL/GenBank/DDBJ whole genome shotgun (WGS) entry which is preliminary data.</text>
</comment>
<dbReference type="AlphaFoldDB" id="A0A5R9IHU7"/>
<feature type="compositionally biased region" description="Polar residues" evidence="1">
    <location>
        <begin position="1"/>
        <end position="10"/>
    </location>
</feature>
<gene>
    <name evidence="2" type="ORF">FE810_10475</name>
</gene>
<dbReference type="Proteomes" id="UP000307790">
    <property type="component" value="Unassembled WGS sequence"/>
</dbReference>
<accession>A0A5R9IHU7</accession>
<dbReference type="PROSITE" id="PS51318">
    <property type="entry name" value="TAT"/>
    <property type="match status" value="1"/>
</dbReference>
<dbReference type="InterPro" id="IPR006311">
    <property type="entry name" value="TAT_signal"/>
</dbReference>
<name>A0A5R9IHU7_9GAMM</name>
<feature type="region of interest" description="Disordered" evidence="1">
    <location>
        <begin position="1"/>
        <end position="23"/>
    </location>
</feature>
<feature type="compositionally biased region" description="Polar residues" evidence="1">
    <location>
        <begin position="64"/>
        <end position="73"/>
    </location>
</feature>
<dbReference type="EMBL" id="VCBC01000009">
    <property type="protein sequence ID" value="TLU64872.1"/>
    <property type="molecule type" value="Genomic_DNA"/>
</dbReference>